<proteinExistence type="predicted"/>
<comment type="caution">
    <text evidence="1">The sequence shown here is derived from an EMBL/GenBank/DDBJ whole genome shotgun (WGS) entry which is preliminary data.</text>
</comment>
<dbReference type="EMBL" id="CASHTH010002311">
    <property type="protein sequence ID" value="CAI8027982.1"/>
    <property type="molecule type" value="Genomic_DNA"/>
</dbReference>
<dbReference type="AlphaFoldDB" id="A0AA35SF61"/>
<organism evidence="1 2">
    <name type="scientific">Geodia barretti</name>
    <name type="common">Barrett's horny sponge</name>
    <dbReference type="NCBI Taxonomy" id="519541"/>
    <lineage>
        <taxon>Eukaryota</taxon>
        <taxon>Metazoa</taxon>
        <taxon>Porifera</taxon>
        <taxon>Demospongiae</taxon>
        <taxon>Heteroscleromorpha</taxon>
        <taxon>Tetractinellida</taxon>
        <taxon>Astrophorina</taxon>
        <taxon>Geodiidae</taxon>
        <taxon>Geodia</taxon>
    </lineage>
</organism>
<keyword evidence="2" id="KW-1185">Reference proteome</keyword>
<evidence type="ECO:0000313" key="1">
    <source>
        <dbReference type="EMBL" id="CAI8027982.1"/>
    </source>
</evidence>
<reference evidence="1" key="1">
    <citation type="submission" date="2023-03" db="EMBL/GenBank/DDBJ databases">
        <authorList>
            <person name="Steffen K."/>
            <person name="Cardenas P."/>
        </authorList>
    </citation>
    <scope>NUCLEOTIDE SEQUENCE</scope>
</reference>
<evidence type="ECO:0000313" key="2">
    <source>
        <dbReference type="Proteomes" id="UP001174909"/>
    </source>
</evidence>
<name>A0AA35SF61_GEOBA</name>
<dbReference type="Proteomes" id="UP001174909">
    <property type="component" value="Unassembled WGS sequence"/>
</dbReference>
<protein>
    <submittedName>
        <fullName evidence="1">Uncharacterized protein</fullName>
    </submittedName>
</protein>
<gene>
    <name evidence="1" type="ORF">GBAR_LOCUS15949</name>
</gene>
<accession>A0AA35SF61</accession>
<sequence length="60" mass="6823">MAVYRTFAHAHCTSEVANRQRLHAVLGYDSTRSLYDLSSSYTGGAARSHNHFHRDLKMQV</sequence>